<comment type="caution">
    <text evidence="2">The sequence shown here is derived from an EMBL/GenBank/DDBJ whole genome shotgun (WGS) entry which is preliminary data.</text>
</comment>
<accession>A0A8S1LBG4</accession>
<keyword evidence="1" id="KW-0812">Transmembrane</keyword>
<evidence type="ECO:0000256" key="1">
    <source>
        <dbReference type="SAM" id="Phobius"/>
    </source>
</evidence>
<organism evidence="2 3">
    <name type="scientific">Paramecium sonneborni</name>
    <dbReference type="NCBI Taxonomy" id="65129"/>
    <lineage>
        <taxon>Eukaryota</taxon>
        <taxon>Sar</taxon>
        <taxon>Alveolata</taxon>
        <taxon>Ciliophora</taxon>
        <taxon>Intramacronucleata</taxon>
        <taxon>Oligohymenophorea</taxon>
        <taxon>Peniculida</taxon>
        <taxon>Parameciidae</taxon>
        <taxon>Paramecium</taxon>
    </lineage>
</organism>
<feature type="transmembrane region" description="Helical" evidence="1">
    <location>
        <begin position="336"/>
        <end position="358"/>
    </location>
</feature>
<dbReference type="OrthoDB" id="302429at2759"/>
<dbReference type="EMBL" id="CAJJDN010000019">
    <property type="protein sequence ID" value="CAD8064907.1"/>
    <property type="molecule type" value="Genomic_DNA"/>
</dbReference>
<keyword evidence="1" id="KW-1133">Transmembrane helix</keyword>
<gene>
    <name evidence="2" type="ORF">PSON_ATCC_30995.1.T0190356</name>
</gene>
<proteinExistence type="predicted"/>
<keyword evidence="1" id="KW-0472">Membrane</keyword>
<evidence type="ECO:0000313" key="3">
    <source>
        <dbReference type="Proteomes" id="UP000692954"/>
    </source>
</evidence>
<keyword evidence="3" id="KW-1185">Reference proteome</keyword>
<sequence length="522" mass="61990">MVSHLNFLLIKKESLKKYLWIQQYKIYKKIGMRLNNYLISQIKIFEELNLSKHLLRVIFSYGFERSSIIQQKDIKSIIIGKDVLAQVQSDINLNIILFQQELEIQVHSLLVPYKEQIKIKERHKSQYQHQLENGLNKYMIQSKELENIYILNKLCIFGQQVQETKEKCKQGVYIIQERLINLMKNKYLDANFMKLLVVDEADQILYSEQLEELIYMIEKELQLIFKKKLIFCQKMENIITLKLMKYLKIQLKFKRNQDEKSVYINLKQIFIILNLNYIFQRIIQSMQKIISSLEINPQQKFLHSPTLQNITFSDNNQQFIKKVQITSSEQNSHDSLNYPIIVLIICILMLIFVLGIILEVQRRKKLKKDIEQKLLQEKLCSIQNNKVKINQIYDSVKNSCWILQRINNQKCSTKILKFKIIQADHNKLELQITQDNQQEAWTAEGNILISSNQEIIIHLRTSLDSDLFQKKDSIDYLYLLQQYQGTFLQQENKFEGSWKVYGSLGLNNQNLSGSFELQKVTL</sequence>
<protein>
    <submittedName>
        <fullName evidence="2">Uncharacterized protein</fullName>
    </submittedName>
</protein>
<dbReference type="AlphaFoldDB" id="A0A8S1LBG4"/>
<evidence type="ECO:0000313" key="2">
    <source>
        <dbReference type="EMBL" id="CAD8064907.1"/>
    </source>
</evidence>
<dbReference type="Proteomes" id="UP000692954">
    <property type="component" value="Unassembled WGS sequence"/>
</dbReference>
<name>A0A8S1LBG4_9CILI</name>
<reference evidence="2" key="1">
    <citation type="submission" date="2021-01" db="EMBL/GenBank/DDBJ databases">
        <authorList>
            <consortium name="Genoscope - CEA"/>
            <person name="William W."/>
        </authorList>
    </citation>
    <scope>NUCLEOTIDE SEQUENCE</scope>
</reference>